<name>A0A7S0RU35_9CHLO</name>
<organism evidence="2">
    <name type="scientific">Chlamydomonas leiostraca</name>
    <dbReference type="NCBI Taxonomy" id="1034604"/>
    <lineage>
        <taxon>Eukaryota</taxon>
        <taxon>Viridiplantae</taxon>
        <taxon>Chlorophyta</taxon>
        <taxon>core chlorophytes</taxon>
        <taxon>Chlorophyceae</taxon>
        <taxon>CS clade</taxon>
        <taxon>Chlamydomonadales</taxon>
        <taxon>Chlamydomonadaceae</taxon>
        <taxon>Chlamydomonas</taxon>
    </lineage>
</organism>
<proteinExistence type="predicted"/>
<sequence length="548" mass="60911">MGQFASRAFDGDPYIEIMRALPDKELTWWVQKVVWLAEGFVFLEHVGRTYPKLFMHKCGHCHGAGTVTCSHCNGYKIKRAHSHAFRLSEQTSVGKLLAQADTKECEHCGKYCPWDDESEWQDKWNEWESRLAYYDQSKAPIMNEWYEDVINEGRLDEDTQPEDEPLPDPRDNSPDAQMSRTVAKDKQRLKALMKRAGGHPYETGDILTFKALDPTRTLADNIEALGFDELYMPPELNPRAFPELLVMPNSPLHKFDREIKGEYLIMQNLDAALQDQPKPVRFGATAGTVPCPNCKGDAWTYSVLPNLGSLLRTETPFWQRTLARMAPNWSQYASDDLHPNYSPYLSGSSGAEGPAGPSASSSGGRRLLLGEAPSAPPLMSDKELQAAEHQMVAERRARAQQLAAGIRSLPGQARLDLASQIAAAQYMDRSWATKPVPSDEEVEAVASTLWQAARPLSAGYGPKDPLASDPRAAMDTEDFEQMVAQASRSPLLKGRADAALKAADLVNPARRAARTVRDARQLAKGENTEEQEVLRAWAESRPAFAGKS</sequence>
<evidence type="ECO:0000256" key="1">
    <source>
        <dbReference type="SAM" id="MobiDB-lite"/>
    </source>
</evidence>
<evidence type="ECO:0000313" key="2">
    <source>
        <dbReference type="EMBL" id="CAD8687210.1"/>
    </source>
</evidence>
<gene>
    <name evidence="2" type="ORF">CLEI1391_LOCUS13317</name>
</gene>
<feature type="region of interest" description="Disordered" evidence="1">
    <location>
        <begin position="156"/>
        <end position="184"/>
    </location>
</feature>
<reference evidence="2" key="1">
    <citation type="submission" date="2021-01" db="EMBL/GenBank/DDBJ databases">
        <authorList>
            <person name="Corre E."/>
            <person name="Pelletier E."/>
            <person name="Niang G."/>
            <person name="Scheremetjew M."/>
            <person name="Finn R."/>
            <person name="Kale V."/>
            <person name="Holt S."/>
            <person name="Cochrane G."/>
            <person name="Meng A."/>
            <person name="Brown T."/>
            <person name="Cohen L."/>
        </authorList>
    </citation>
    <scope>NUCLEOTIDE SEQUENCE</scope>
    <source>
        <strain evidence="2">SAG 11-49</strain>
    </source>
</reference>
<dbReference type="EMBL" id="HBFB01023633">
    <property type="protein sequence ID" value="CAD8687210.1"/>
    <property type="molecule type" value="Transcribed_RNA"/>
</dbReference>
<dbReference type="AlphaFoldDB" id="A0A7S0RU35"/>
<feature type="region of interest" description="Disordered" evidence="1">
    <location>
        <begin position="344"/>
        <end position="378"/>
    </location>
</feature>
<protein>
    <submittedName>
        <fullName evidence="2">Uncharacterized protein</fullName>
    </submittedName>
</protein>
<accession>A0A7S0RU35</accession>
<feature type="compositionally biased region" description="Low complexity" evidence="1">
    <location>
        <begin position="345"/>
        <end position="372"/>
    </location>
</feature>